<dbReference type="Proteomes" id="UP001152622">
    <property type="component" value="Chromosome 15"/>
</dbReference>
<gene>
    <name evidence="1" type="ORF">SKAU_G00339850</name>
</gene>
<sequence length="93" mass="10492">MAFRQRFVNAEEEYERGDADMTADDGRQQHKNKVDELQANVENACVIALTETWLKDHDLGQDFEIDGFGQHIRLDRDAQLTGKSPGGGRVLVC</sequence>
<dbReference type="AlphaFoldDB" id="A0A9Q1EMV9"/>
<dbReference type="OrthoDB" id="8964826at2759"/>
<comment type="caution">
    <text evidence="1">The sequence shown here is derived from an EMBL/GenBank/DDBJ whole genome shotgun (WGS) entry which is preliminary data.</text>
</comment>
<proteinExistence type="predicted"/>
<keyword evidence="2" id="KW-1185">Reference proteome</keyword>
<dbReference type="EMBL" id="JAINUF010000015">
    <property type="protein sequence ID" value="KAJ8341694.1"/>
    <property type="molecule type" value="Genomic_DNA"/>
</dbReference>
<evidence type="ECO:0000313" key="2">
    <source>
        <dbReference type="Proteomes" id="UP001152622"/>
    </source>
</evidence>
<reference evidence="1" key="1">
    <citation type="journal article" date="2023" name="Science">
        <title>Genome structures resolve the early diversification of teleost fishes.</title>
        <authorList>
            <person name="Parey E."/>
            <person name="Louis A."/>
            <person name="Montfort J."/>
            <person name="Bouchez O."/>
            <person name="Roques C."/>
            <person name="Iampietro C."/>
            <person name="Lluch J."/>
            <person name="Castinel A."/>
            <person name="Donnadieu C."/>
            <person name="Desvignes T."/>
            <person name="Floi Bucao C."/>
            <person name="Jouanno E."/>
            <person name="Wen M."/>
            <person name="Mejri S."/>
            <person name="Dirks R."/>
            <person name="Jansen H."/>
            <person name="Henkel C."/>
            <person name="Chen W.J."/>
            <person name="Zahm M."/>
            <person name="Cabau C."/>
            <person name="Klopp C."/>
            <person name="Thompson A.W."/>
            <person name="Robinson-Rechavi M."/>
            <person name="Braasch I."/>
            <person name="Lecointre G."/>
            <person name="Bobe J."/>
            <person name="Postlethwait J.H."/>
            <person name="Berthelot C."/>
            <person name="Roest Crollius H."/>
            <person name="Guiguen Y."/>
        </authorList>
    </citation>
    <scope>NUCLEOTIDE SEQUENCE</scope>
    <source>
        <strain evidence="1">WJC10195</strain>
    </source>
</reference>
<protein>
    <submittedName>
        <fullName evidence="1">Uncharacterized protein</fullName>
    </submittedName>
</protein>
<accession>A0A9Q1EMV9</accession>
<evidence type="ECO:0000313" key="1">
    <source>
        <dbReference type="EMBL" id="KAJ8341694.1"/>
    </source>
</evidence>
<name>A0A9Q1EMV9_SYNKA</name>
<organism evidence="1 2">
    <name type="scientific">Synaphobranchus kaupii</name>
    <name type="common">Kaup's arrowtooth eel</name>
    <dbReference type="NCBI Taxonomy" id="118154"/>
    <lineage>
        <taxon>Eukaryota</taxon>
        <taxon>Metazoa</taxon>
        <taxon>Chordata</taxon>
        <taxon>Craniata</taxon>
        <taxon>Vertebrata</taxon>
        <taxon>Euteleostomi</taxon>
        <taxon>Actinopterygii</taxon>
        <taxon>Neopterygii</taxon>
        <taxon>Teleostei</taxon>
        <taxon>Anguilliformes</taxon>
        <taxon>Synaphobranchidae</taxon>
        <taxon>Synaphobranchus</taxon>
    </lineage>
</organism>